<dbReference type="InterPro" id="IPR036494">
    <property type="entry name" value="Ku_C_sf"/>
</dbReference>
<dbReference type="InterPro" id="IPR002035">
    <property type="entry name" value="VWF_A"/>
</dbReference>
<evidence type="ECO:0000256" key="5">
    <source>
        <dbReference type="ARBA" id="ARBA00021792"/>
    </source>
</evidence>
<keyword evidence="12" id="KW-0779">Telomere</keyword>
<evidence type="ECO:0000256" key="10">
    <source>
        <dbReference type="ARBA" id="ARBA00022806"/>
    </source>
</evidence>
<feature type="compositionally biased region" description="Acidic residues" evidence="18">
    <location>
        <begin position="335"/>
        <end position="345"/>
    </location>
</feature>
<reference evidence="20 21" key="1">
    <citation type="journal article" date="2018" name="Evol. Lett.">
        <title>Horizontal gene cluster transfer increased hallucinogenic mushroom diversity.</title>
        <authorList>
            <person name="Reynolds H.T."/>
            <person name="Vijayakumar V."/>
            <person name="Gluck-Thaler E."/>
            <person name="Korotkin H.B."/>
            <person name="Matheny P.B."/>
            <person name="Slot J.C."/>
        </authorList>
    </citation>
    <scope>NUCLEOTIDE SEQUENCE [LARGE SCALE GENOMIC DNA]</scope>
    <source>
        <strain evidence="20 21">2631</strain>
    </source>
</reference>
<feature type="region of interest" description="Disordered" evidence="18">
    <location>
        <begin position="849"/>
        <end position="868"/>
    </location>
</feature>
<dbReference type="SUPFAM" id="SSF101420">
    <property type="entry name" value="C-terminal domain of Ku80"/>
    <property type="match status" value="1"/>
</dbReference>
<feature type="region of interest" description="Disordered" evidence="18">
    <location>
        <begin position="335"/>
        <end position="354"/>
    </location>
</feature>
<keyword evidence="11" id="KW-0067">ATP-binding</keyword>
<dbReference type="GO" id="GO:0000781">
    <property type="term" value="C:chromosome, telomeric region"/>
    <property type="evidence" value="ECO:0007669"/>
    <property type="project" value="UniProtKB-SubCell"/>
</dbReference>
<feature type="compositionally biased region" description="Acidic residues" evidence="18">
    <location>
        <begin position="693"/>
        <end position="703"/>
    </location>
</feature>
<evidence type="ECO:0000256" key="13">
    <source>
        <dbReference type="ARBA" id="ARBA00023125"/>
    </source>
</evidence>
<evidence type="ECO:0000256" key="6">
    <source>
        <dbReference type="ARBA" id="ARBA00022454"/>
    </source>
</evidence>
<dbReference type="InParanoid" id="A0A409XI44"/>
<evidence type="ECO:0000256" key="8">
    <source>
        <dbReference type="ARBA" id="ARBA00022763"/>
    </source>
</evidence>
<keyword evidence="13" id="KW-0238">DNA-binding</keyword>
<dbReference type="Pfam" id="PF02735">
    <property type="entry name" value="Ku"/>
    <property type="match status" value="1"/>
</dbReference>
<feature type="domain" description="VWFA" evidence="19">
    <location>
        <begin position="10"/>
        <end position="255"/>
    </location>
</feature>
<keyword evidence="21" id="KW-1185">Reference proteome</keyword>
<proteinExistence type="inferred from homology"/>
<dbReference type="GO" id="GO:0000723">
    <property type="term" value="P:telomere maintenance"/>
    <property type="evidence" value="ECO:0007669"/>
    <property type="project" value="InterPro"/>
</dbReference>
<dbReference type="InterPro" id="IPR016194">
    <property type="entry name" value="SPOC-like_C_dom_sf"/>
</dbReference>
<dbReference type="GO" id="GO:0005524">
    <property type="term" value="F:ATP binding"/>
    <property type="evidence" value="ECO:0007669"/>
    <property type="project" value="UniProtKB-KW"/>
</dbReference>
<dbReference type="GO" id="GO:0043564">
    <property type="term" value="C:Ku70:Ku80 complex"/>
    <property type="evidence" value="ECO:0007669"/>
    <property type="project" value="InterPro"/>
</dbReference>
<name>A0A409XI44_PSICY</name>
<keyword evidence="16" id="KW-0539">Nucleus</keyword>
<feature type="compositionally biased region" description="Acidic residues" evidence="18">
    <location>
        <begin position="857"/>
        <end position="868"/>
    </location>
</feature>
<keyword evidence="6" id="KW-0158">Chromosome</keyword>
<evidence type="ECO:0000256" key="3">
    <source>
        <dbReference type="ARBA" id="ARBA00007726"/>
    </source>
</evidence>
<dbReference type="SUPFAM" id="SSF53300">
    <property type="entry name" value="vWA-like"/>
    <property type="match status" value="1"/>
</dbReference>
<keyword evidence="15" id="KW-0234">DNA repair</keyword>
<dbReference type="GO" id="GO:0042162">
    <property type="term" value="F:telomeric DNA binding"/>
    <property type="evidence" value="ECO:0007669"/>
    <property type="project" value="InterPro"/>
</dbReference>
<dbReference type="Proteomes" id="UP000283269">
    <property type="component" value="Unassembled WGS sequence"/>
</dbReference>
<evidence type="ECO:0000313" key="21">
    <source>
        <dbReference type="Proteomes" id="UP000283269"/>
    </source>
</evidence>
<comment type="subcellular location">
    <subcellularLocation>
        <location evidence="2">Chromosome</location>
        <location evidence="2">Telomere</location>
    </subcellularLocation>
    <subcellularLocation>
        <location evidence="1">Nucleus</location>
    </subcellularLocation>
</comment>
<dbReference type="AlphaFoldDB" id="A0A409XI44"/>
<dbReference type="CDD" id="cd00873">
    <property type="entry name" value="KU80"/>
    <property type="match status" value="1"/>
</dbReference>
<evidence type="ECO:0000259" key="19">
    <source>
        <dbReference type="PROSITE" id="PS50234"/>
    </source>
</evidence>
<dbReference type="PROSITE" id="PS50234">
    <property type="entry name" value="VWFA"/>
    <property type="match status" value="1"/>
</dbReference>
<dbReference type="SUPFAM" id="SSF100939">
    <property type="entry name" value="SPOC domain-like"/>
    <property type="match status" value="1"/>
</dbReference>
<dbReference type="EMBL" id="NHYD01001635">
    <property type="protein sequence ID" value="PPQ90435.1"/>
    <property type="molecule type" value="Genomic_DNA"/>
</dbReference>
<comment type="similarity">
    <text evidence="3">Belongs to the ku80 family.</text>
</comment>
<feature type="compositionally biased region" description="Polar residues" evidence="18">
    <location>
        <begin position="659"/>
        <end position="679"/>
    </location>
</feature>
<keyword evidence="9" id="KW-0378">Hydrolase</keyword>
<evidence type="ECO:0000256" key="12">
    <source>
        <dbReference type="ARBA" id="ARBA00022895"/>
    </source>
</evidence>
<organism evidence="20 21">
    <name type="scientific">Psilocybe cyanescens</name>
    <dbReference type="NCBI Taxonomy" id="93625"/>
    <lineage>
        <taxon>Eukaryota</taxon>
        <taxon>Fungi</taxon>
        <taxon>Dikarya</taxon>
        <taxon>Basidiomycota</taxon>
        <taxon>Agaricomycotina</taxon>
        <taxon>Agaricomycetes</taxon>
        <taxon>Agaricomycetidae</taxon>
        <taxon>Agaricales</taxon>
        <taxon>Agaricineae</taxon>
        <taxon>Strophariaceae</taxon>
        <taxon>Psilocybe</taxon>
    </lineage>
</organism>
<dbReference type="InterPro" id="IPR006164">
    <property type="entry name" value="DNA_bd_Ku70/Ku80"/>
</dbReference>
<protein>
    <recommendedName>
        <fullName evidence="5">ATP-dependent DNA helicase II subunit 2</fullName>
        <ecNumber evidence="4">3.6.4.12</ecNumber>
    </recommendedName>
    <alternativeName>
        <fullName evidence="17">ATP-dependent DNA helicase II subunit Ku80</fullName>
    </alternativeName>
</protein>
<dbReference type="InterPro" id="IPR014893">
    <property type="entry name" value="Ku_PK_bind"/>
</dbReference>
<evidence type="ECO:0000256" key="14">
    <source>
        <dbReference type="ARBA" id="ARBA00023172"/>
    </source>
</evidence>
<dbReference type="GO" id="GO:0006310">
    <property type="term" value="P:DNA recombination"/>
    <property type="evidence" value="ECO:0007669"/>
    <property type="project" value="UniProtKB-KW"/>
</dbReference>
<comment type="caution">
    <text evidence="20">The sequence shown here is derived from an EMBL/GenBank/DDBJ whole genome shotgun (WGS) entry which is preliminary data.</text>
</comment>
<evidence type="ECO:0000256" key="17">
    <source>
        <dbReference type="ARBA" id="ARBA00031847"/>
    </source>
</evidence>
<evidence type="ECO:0000256" key="4">
    <source>
        <dbReference type="ARBA" id="ARBA00012551"/>
    </source>
</evidence>
<accession>A0A409XI44</accession>
<dbReference type="OrthoDB" id="30826at2759"/>
<dbReference type="FunCoup" id="A0A409XI44">
    <property type="interactions" value="420"/>
</dbReference>
<dbReference type="Gene3D" id="2.40.290.10">
    <property type="match status" value="1"/>
</dbReference>
<gene>
    <name evidence="20" type="ORF">CVT25_014953</name>
</gene>
<dbReference type="STRING" id="93625.A0A409XI44"/>
<dbReference type="Pfam" id="PF08785">
    <property type="entry name" value="Ku_PK_bind"/>
    <property type="match status" value="1"/>
</dbReference>
<evidence type="ECO:0000313" key="20">
    <source>
        <dbReference type="EMBL" id="PPQ90435.1"/>
    </source>
</evidence>
<dbReference type="GO" id="GO:0003678">
    <property type="term" value="F:DNA helicase activity"/>
    <property type="evidence" value="ECO:0007669"/>
    <property type="project" value="UniProtKB-EC"/>
</dbReference>
<evidence type="ECO:0000256" key="11">
    <source>
        <dbReference type="ARBA" id="ARBA00022840"/>
    </source>
</evidence>
<evidence type="ECO:0000256" key="7">
    <source>
        <dbReference type="ARBA" id="ARBA00022741"/>
    </source>
</evidence>
<sequence>MPTERAGYTVTMFLIDVSSSMGNIRAVEVENADKSSRTIEMTNLEWSLQYVKLKIQEMIFNGRKTDQCGVIIFGSEGIRSLQHLLCLVLKPEADTNNRLNTTNDGYESVVEYIPIAQPNARTLAKIDALQASNTSGDPIDALIVGIDSQTRYLGNKKWTRKIVIVTDGESPIEVEDWEATVEKMDELGVTLTVVGVDFDDNELPYTEPNKSNIKSVNENFYKELTSAMQSGVVGTCAYAIREATAPEVKIVKSTLVGTQLRIGDIDARSDEAIELPVKMSKCTALARPKTWKKFTLMQKTKTGENQMEVDEPEANFDPDKPAVYSQVKMKTEYVVEPEEDEDEDKETVKSEDIDGDVKMKQENDDDTVNLLDGKPAATQLPSKESATYIDKEDLIRGFKYGSTYAPCPDGQFPKLQTHKGIDVISFFPAKTFRRELAMGELSYVWADPNRPVEQVALSSIVQAMHERRLMAIGRLVTRDDMDPKMGVLAPIMFDGVDCLLWIPAPFADDVRKYTFASLDKLVNKKGEILTKHPYLPTQEQLEAMDKFVDAMDLMDAGEKTEYGDRYPWFDTRESYNPAIHRVKQAMFHCAVVKDIVEYPVPPPHPETIKYFDPPKRVLKRARDAVEEFPKKVAKAKREDYARVAEDEDDEMLLLDRKQPASSRTQSQMNIVQGESSSSAHAKVGAAKAKEGSETEDDDDEEEMLLDKKKTPPAAPASSSRDPLPTPARSLSPQIDAGRAPGRIIGNTYPLKDFKKNIARGDLVTKAVEDLAAVITEVVMKPFATRRTDEMLECMSFLRGTCLVEDEIDAWNAFIRDLKEKCLTKPGNPHFWEKIQGVGRELSLINKQEAKKQGGDSDVTENEAVEFIS</sequence>
<keyword evidence="7" id="KW-0547">Nucleotide-binding</keyword>
<dbReference type="PANTHER" id="PTHR12604">
    <property type="entry name" value="KU AUTOANTIGEN DNA HELICASE"/>
    <property type="match status" value="1"/>
</dbReference>
<dbReference type="InterPro" id="IPR024193">
    <property type="entry name" value="Ku80"/>
</dbReference>
<dbReference type="GO" id="GO:0006303">
    <property type="term" value="P:double-strand break repair via nonhomologous end joining"/>
    <property type="evidence" value="ECO:0007669"/>
    <property type="project" value="InterPro"/>
</dbReference>
<keyword evidence="8" id="KW-0227">DNA damage</keyword>
<evidence type="ECO:0000256" key="16">
    <source>
        <dbReference type="ARBA" id="ARBA00023242"/>
    </source>
</evidence>
<dbReference type="GO" id="GO:0016787">
    <property type="term" value="F:hydrolase activity"/>
    <property type="evidence" value="ECO:0007669"/>
    <property type="project" value="UniProtKB-KW"/>
</dbReference>
<keyword evidence="10" id="KW-0347">Helicase</keyword>
<dbReference type="PANTHER" id="PTHR12604:SF4">
    <property type="entry name" value="X-RAY REPAIR CROSS-COMPLEMENTING PROTEIN 5"/>
    <property type="match status" value="1"/>
</dbReference>
<dbReference type="EC" id="3.6.4.12" evidence="4"/>
<dbReference type="SMART" id="SM00559">
    <property type="entry name" value="Ku78"/>
    <property type="match status" value="1"/>
</dbReference>
<dbReference type="GO" id="GO:0003690">
    <property type="term" value="F:double-stranded DNA binding"/>
    <property type="evidence" value="ECO:0007669"/>
    <property type="project" value="TreeGrafter"/>
</dbReference>
<dbReference type="Gene3D" id="1.10.1600.10">
    <property type="match status" value="1"/>
</dbReference>
<dbReference type="Gene3D" id="1.25.40.240">
    <property type="entry name" value="Ku, C-terminal domain"/>
    <property type="match status" value="1"/>
</dbReference>
<dbReference type="Gene3D" id="3.40.50.410">
    <property type="entry name" value="von Willebrand factor, type A domain"/>
    <property type="match status" value="1"/>
</dbReference>
<evidence type="ECO:0000256" key="15">
    <source>
        <dbReference type="ARBA" id="ARBA00023204"/>
    </source>
</evidence>
<dbReference type="InterPro" id="IPR036465">
    <property type="entry name" value="vWFA_dom_sf"/>
</dbReference>
<evidence type="ECO:0000256" key="9">
    <source>
        <dbReference type="ARBA" id="ARBA00022801"/>
    </source>
</evidence>
<keyword evidence="14" id="KW-0233">DNA recombination</keyword>
<evidence type="ECO:0000256" key="18">
    <source>
        <dbReference type="SAM" id="MobiDB-lite"/>
    </source>
</evidence>
<feature type="region of interest" description="Disordered" evidence="18">
    <location>
        <begin position="650"/>
        <end position="741"/>
    </location>
</feature>
<dbReference type="GO" id="GO:0003684">
    <property type="term" value="F:damaged DNA binding"/>
    <property type="evidence" value="ECO:0007669"/>
    <property type="project" value="InterPro"/>
</dbReference>
<evidence type="ECO:0000256" key="1">
    <source>
        <dbReference type="ARBA" id="ARBA00004123"/>
    </source>
</evidence>
<evidence type="ECO:0000256" key="2">
    <source>
        <dbReference type="ARBA" id="ARBA00004574"/>
    </source>
</evidence>